<dbReference type="InterPro" id="IPR027387">
    <property type="entry name" value="Cytb/b6-like_sf"/>
</dbReference>
<keyword evidence="7" id="KW-0349">Heme</keyword>
<evidence type="ECO:0000256" key="6">
    <source>
        <dbReference type="ARBA" id="ARBA00022448"/>
    </source>
</evidence>
<comment type="subunit">
    <text evidence="4">The cytochrome bc1 complex contains 11 subunits: 3 respiratory subunits (MT-CYB, CYC1 and UQCRFS1), 2 core proteins (UQCRC1 and UQCRC2) and 6 low-molecular weight proteins (UQCRH/QCR6, UQCRB/QCR7, UQCRQ/QCR8, UQCR10/QCR9, UQCR11/QCR10 and a cleavage product of UQCRFS1). This cytochrome bc1 complex then forms a dimer.</text>
</comment>
<dbReference type="Pfam" id="PF00032">
    <property type="entry name" value="Cytochrom_B_C"/>
    <property type="match status" value="1"/>
</dbReference>
<keyword evidence="16" id="KW-0496">Mitochondrion</keyword>
<keyword evidence="6" id="KW-0813">Transport</keyword>
<dbReference type="PANTHER" id="PTHR19271">
    <property type="entry name" value="CYTOCHROME B"/>
    <property type="match status" value="1"/>
</dbReference>
<evidence type="ECO:0000256" key="22">
    <source>
        <dbReference type="SAM" id="Phobius"/>
    </source>
</evidence>
<evidence type="ECO:0000313" key="25">
    <source>
        <dbReference type="Proteomes" id="UP000308365"/>
    </source>
</evidence>
<evidence type="ECO:0000256" key="18">
    <source>
        <dbReference type="ARBA" id="ARBA00029812"/>
    </source>
</evidence>
<evidence type="ECO:0000256" key="5">
    <source>
        <dbReference type="ARBA" id="ARBA00013531"/>
    </source>
</evidence>
<protein>
    <recommendedName>
        <fullName evidence="5">Cytochrome b</fullName>
    </recommendedName>
    <alternativeName>
        <fullName evidence="19">Complex III subunit 3</fullName>
    </alternativeName>
    <alternativeName>
        <fullName evidence="20">Complex III subunit III</fullName>
    </alternativeName>
    <alternativeName>
        <fullName evidence="18">Cytochrome b-c1 complex subunit 3</fullName>
    </alternativeName>
    <alternativeName>
        <fullName evidence="21">Ubiquinol-cytochrome-c reductase complex cytochrome b subunit</fullName>
    </alternativeName>
</protein>
<evidence type="ECO:0000256" key="7">
    <source>
        <dbReference type="ARBA" id="ARBA00022617"/>
    </source>
</evidence>
<evidence type="ECO:0000256" key="14">
    <source>
        <dbReference type="ARBA" id="ARBA00023004"/>
    </source>
</evidence>
<sequence>ICLILQILTGLFLAIHYTPDTTTDFSSVTHLLRHQLWLNHSIYTRKWSFHIFYLPFCPRRTWSILWILHLSGNMKCWNYPTTYSHSHHIHRLCPTLRTNIILRRNCHHKPTLSNPIYRHYPPVHLLFLHETGSNNPTGIPADIDKIPFHPYYTVKDILGALLLILASLMRPRQLHPSKPAQHTTTYQAKMIFSSHVCNSMINPQQARRSPGPAALNPSPGIYSNTPHIQTTKHDISALQPILILLNLLTLTWIGGQPVEHPYIITGQLASILYFLLILALIPVISLIENKFLK</sequence>
<evidence type="ECO:0000256" key="2">
    <source>
        <dbReference type="ARBA" id="ARBA00002566"/>
    </source>
</evidence>
<keyword evidence="8" id="KW-0679">Respiratory chain</keyword>
<proteinExistence type="predicted"/>
<dbReference type="PANTHER" id="PTHR19271:SF16">
    <property type="entry name" value="CYTOCHROME B"/>
    <property type="match status" value="1"/>
</dbReference>
<dbReference type="GO" id="GO:0016491">
    <property type="term" value="F:oxidoreductase activity"/>
    <property type="evidence" value="ECO:0007669"/>
    <property type="project" value="UniProtKB-UniRule"/>
</dbReference>
<organism evidence="24 25">
    <name type="scientific">Monodon monoceros</name>
    <name type="common">Narwhal</name>
    <name type="synonym">Ceratodon monodon</name>
    <dbReference type="NCBI Taxonomy" id="40151"/>
    <lineage>
        <taxon>Eukaryota</taxon>
        <taxon>Metazoa</taxon>
        <taxon>Chordata</taxon>
        <taxon>Craniata</taxon>
        <taxon>Vertebrata</taxon>
        <taxon>Euteleostomi</taxon>
        <taxon>Mammalia</taxon>
        <taxon>Eutheria</taxon>
        <taxon>Laurasiatheria</taxon>
        <taxon>Artiodactyla</taxon>
        <taxon>Whippomorpha</taxon>
        <taxon>Cetacea</taxon>
        <taxon>Odontoceti</taxon>
        <taxon>Monodontidae</taxon>
        <taxon>Monodon</taxon>
    </lineage>
</organism>
<evidence type="ECO:0000256" key="13">
    <source>
        <dbReference type="ARBA" id="ARBA00022989"/>
    </source>
</evidence>
<comment type="function">
    <text evidence="2">Component of the ubiquinol-cytochrome c reductase complex (complex III or cytochrome b-c1 complex) that is part of the mitochondrial respiratory chain. The b-c1 complex mediates electron transfer from ubiquinol to cytochrome c. Contributes to the generation of a proton gradient across the mitochondrial membrane that is then used for ATP synthesis.</text>
</comment>
<dbReference type="AlphaFoldDB" id="A0A4U1FN47"/>
<dbReference type="Pfam" id="PF00033">
    <property type="entry name" value="Cytochrome_B"/>
    <property type="match status" value="1"/>
</dbReference>
<accession>A0A4U1FN47</accession>
<comment type="subcellular location">
    <subcellularLocation>
        <location evidence="3">Mitochondrion inner membrane</location>
        <topology evidence="3">Multi-pass membrane protein</topology>
    </subcellularLocation>
</comment>
<evidence type="ECO:0000256" key="4">
    <source>
        <dbReference type="ARBA" id="ARBA00011088"/>
    </source>
</evidence>
<evidence type="ECO:0000256" key="8">
    <source>
        <dbReference type="ARBA" id="ARBA00022660"/>
    </source>
</evidence>
<keyword evidence="13 22" id="KW-1133">Transmembrane helix</keyword>
<keyword evidence="12" id="KW-0249">Electron transport</keyword>
<feature type="transmembrane region" description="Helical" evidence="22">
    <location>
        <begin position="237"/>
        <end position="255"/>
    </location>
</feature>
<feature type="non-terminal residue" evidence="24">
    <location>
        <position position="1"/>
    </location>
</feature>
<evidence type="ECO:0000256" key="12">
    <source>
        <dbReference type="ARBA" id="ARBA00022982"/>
    </source>
</evidence>
<evidence type="ECO:0000256" key="3">
    <source>
        <dbReference type="ARBA" id="ARBA00004448"/>
    </source>
</evidence>
<evidence type="ECO:0000256" key="20">
    <source>
        <dbReference type="ARBA" id="ARBA00032600"/>
    </source>
</evidence>
<keyword evidence="10" id="KW-0479">Metal-binding</keyword>
<name>A0A4U1FN47_MONMO</name>
<dbReference type="Gene3D" id="1.20.810.10">
    <property type="entry name" value="Cytochrome Bc1 Complex, Chain C"/>
    <property type="match status" value="3"/>
</dbReference>
<dbReference type="GO" id="GO:0006122">
    <property type="term" value="P:mitochondrial electron transport, ubiquinol to cytochrome c"/>
    <property type="evidence" value="ECO:0007669"/>
    <property type="project" value="TreeGrafter"/>
</dbReference>
<evidence type="ECO:0000256" key="15">
    <source>
        <dbReference type="ARBA" id="ARBA00023075"/>
    </source>
</evidence>
<evidence type="ECO:0000256" key="21">
    <source>
        <dbReference type="ARBA" id="ARBA00032818"/>
    </source>
</evidence>
<dbReference type="EMBL" id="RWIC01000050">
    <property type="protein sequence ID" value="TKC51589.1"/>
    <property type="molecule type" value="Genomic_DNA"/>
</dbReference>
<evidence type="ECO:0000256" key="19">
    <source>
        <dbReference type="ARBA" id="ARBA00031681"/>
    </source>
</evidence>
<gene>
    <name evidence="24" type="ORF">EI555_012515</name>
</gene>
<evidence type="ECO:0000256" key="10">
    <source>
        <dbReference type="ARBA" id="ARBA00022723"/>
    </source>
</evidence>
<evidence type="ECO:0000256" key="1">
    <source>
        <dbReference type="ARBA" id="ARBA00001970"/>
    </source>
</evidence>
<keyword evidence="15" id="KW-0830">Ubiquinone</keyword>
<keyword evidence="17 22" id="KW-0472">Membrane</keyword>
<keyword evidence="9 22" id="KW-0812">Transmembrane</keyword>
<evidence type="ECO:0000256" key="16">
    <source>
        <dbReference type="ARBA" id="ARBA00023128"/>
    </source>
</evidence>
<evidence type="ECO:0000256" key="9">
    <source>
        <dbReference type="ARBA" id="ARBA00022692"/>
    </source>
</evidence>
<dbReference type="InterPro" id="IPR005798">
    <property type="entry name" value="Cyt_b/b6_C"/>
</dbReference>
<feature type="domain" description="Cytochrome b/b6 C-terminal region profile" evidence="23">
    <location>
        <begin position="138"/>
        <end position="293"/>
    </location>
</feature>
<dbReference type="GO" id="GO:0005743">
    <property type="term" value="C:mitochondrial inner membrane"/>
    <property type="evidence" value="ECO:0007669"/>
    <property type="project" value="UniProtKB-SubCell"/>
</dbReference>
<dbReference type="InterPro" id="IPR005797">
    <property type="entry name" value="Cyt_b/b6_N"/>
</dbReference>
<comment type="caution">
    <text evidence="24">The sequence shown here is derived from an EMBL/GenBank/DDBJ whole genome shotgun (WGS) entry which is preliminary data.</text>
</comment>
<dbReference type="InterPro" id="IPR036150">
    <property type="entry name" value="Cyt_b/b6_C_sf"/>
</dbReference>
<dbReference type="Proteomes" id="UP000308365">
    <property type="component" value="Unassembled WGS sequence"/>
</dbReference>
<evidence type="ECO:0000256" key="17">
    <source>
        <dbReference type="ARBA" id="ARBA00023136"/>
    </source>
</evidence>
<keyword evidence="11" id="KW-0999">Mitochondrion inner membrane</keyword>
<dbReference type="SUPFAM" id="SSF81342">
    <property type="entry name" value="Transmembrane di-heme cytochromes"/>
    <property type="match status" value="1"/>
</dbReference>
<evidence type="ECO:0000313" key="24">
    <source>
        <dbReference type="EMBL" id="TKC51589.1"/>
    </source>
</evidence>
<evidence type="ECO:0000259" key="23">
    <source>
        <dbReference type="PROSITE" id="PS51003"/>
    </source>
</evidence>
<evidence type="ECO:0000256" key="11">
    <source>
        <dbReference type="ARBA" id="ARBA00022792"/>
    </source>
</evidence>
<dbReference type="InterPro" id="IPR016174">
    <property type="entry name" value="Di-haem_cyt_TM"/>
</dbReference>
<keyword evidence="14" id="KW-0408">Iron</keyword>
<dbReference type="PROSITE" id="PS51003">
    <property type="entry name" value="CYTB_CTER"/>
    <property type="match status" value="1"/>
</dbReference>
<feature type="transmembrane region" description="Helical" evidence="22">
    <location>
        <begin position="261"/>
        <end position="287"/>
    </location>
</feature>
<dbReference type="GO" id="GO:0008121">
    <property type="term" value="F:quinol-cytochrome-c reductase activity"/>
    <property type="evidence" value="ECO:0007669"/>
    <property type="project" value="TreeGrafter"/>
</dbReference>
<dbReference type="SUPFAM" id="SSF81648">
    <property type="entry name" value="a domain/subunit of cytochrome bc1 complex (Ubiquinol-cytochrome c reductase)"/>
    <property type="match status" value="1"/>
</dbReference>
<dbReference type="GO" id="GO:0046872">
    <property type="term" value="F:metal ion binding"/>
    <property type="evidence" value="ECO:0007669"/>
    <property type="project" value="UniProtKB-KW"/>
</dbReference>
<reference evidence="25" key="1">
    <citation type="journal article" date="2019" name="IScience">
        <title>Narwhal Genome Reveals Long-Term Low Genetic Diversity despite Current Large Abundance Size.</title>
        <authorList>
            <person name="Westbury M.V."/>
            <person name="Petersen B."/>
            <person name="Garde E."/>
            <person name="Heide-Jorgensen M.P."/>
            <person name="Lorenzen E.D."/>
        </authorList>
    </citation>
    <scope>NUCLEOTIDE SEQUENCE [LARGE SCALE GENOMIC DNA]</scope>
</reference>
<comment type="cofactor">
    <cofactor evidence="1">
        <name>heme b</name>
        <dbReference type="ChEBI" id="CHEBI:60344"/>
    </cofactor>
</comment>